<gene>
    <name evidence="1" type="ORF">FSB_LOCUS34232</name>
</gene>
<dbReference type="EMBL" id="OIVN01002779">
    <property type="protein sequence ID" value="SPD06350.1"/>
    <property type="molecule type" value="Genomic_DNA"/>
</dbReference>
<reference evidence="1" key="1">
    <citation type="submission" date="2018-02" db="EMBL/GenBank/DDBJ databases">
        <authorList>
            <person name="Cohen D.B."/>
            <person name="Kent A.D."/>
        </authorList>
    </citation>
    <scope>NUCLEOTIDE SEQUENCE</scope>
</reference>
<proteinExistence type="predicted"/>
<evidence type="ECO:0000313" key="1">
    <source>
        <dbReference type="EMBL" id="SPD06350.1"/>
    </source>
</evidence>
<name>A0A2N9H433_FAGSY</name>
<organism evidence="1">
    <name type="scientific">Fagus sylvatica</name>
    <name type="common">Beechnut</name>
    <dbReference type="NCBI Taxonomy" id="28930"/>
    <lineage>
        <taxon>Eukaryota</taxon>
        <taxon>Viridiplantae</taxon>
        <taxon>Streptophyta</taxon>
        <taxon>Embryophyta</taxon>
        <taxon>Tracheophyta</taxon>
        <taxon>Spermatophyta</taxon>
        <taxon>Magnoliopsida</taxon>
        <taxon>eudicotyledons</taxon>
        <taxon>Gunneridae</taxon>
        <taxon>Pentapetalae</taxon>
        <taxon>rosids</taxon>
        <taxon>fabids</taxon>
        <taxon>Fagales</taxon>
        <taxon>Fagaceae</taxon>
        <taxon>Fagus</taxon>
    </lineage>
</organism>
<protein>
    <submittedName>
        <fullName evidence="1">Uncharacterized protein</fullName>
    </submittedName>
</protein>
<sequence>MSPSRRFHFHSHSRRSLPPDHALSISLTVSISPSLSRSLTLTVSPPASLTLTLTLTSHFVEAVVVASLCLPGFLPASLDLCESLIHDELFNSRGGSVGSGDSSQFEIFLVTSLEIWG</sequence>
<dbReference type="AlphaFoldDB" id="A0A2N9H433"/>
<accession>A0A2N9H433</accession>